<accession>A0A918VTD3</accession>
<reference evidence="1" key="2">
    <citation type="submission" date="2020-09" db="EMBL/GenBank/DDBJ databases">
        <authorList>
            <person name="Sun Q."/>
            <person name="Kim S."/>
        </authorList>
    </citation>
    <scope>NUCLEOTIDE SEQUENCE</scope>
    <source>
        <strain evidence="1">KCTC 12719</strain>
    </source>
</reference>
<protein>
    <recommendedName>
        <fullName evidence="3">Phenylalanyl-tRNA synthetase subunit alpha</fullName>
    </recommendedName>
</protein>
<name>A0A918VTD3_9FLAO</name>
<keyword evidence="2" id="KW-1185">Reference proteome</keyword>
<evidence type="ECO:0000313" key="1">
    <source>
        <dbReference type="EMBL" id="GHA23590.1"/>
    </source>
</evidence>
<reference evidence="1" key="1">
    <citation type="journal article" date="2014" name="Int. J. Syst. Evol. Microbiol.">
        <title>Complete genome sequence of Corynebacterium casei LMG S-19264T (=DSM 44701T), isolated from a smear-ripened cheese.</title>
        <authorList>
            <consortium name="US DOE Joint Genome Institute (JGI-PGF)"/>
            <person name="Walter F."/>
            <person name="Albersmeier A."/>
            <person name="Kalinowski J."/>
            <person name="Ruckert C."/>
        </authorList>
    </citation>
    <scope>NUCLEOTIDE SEQUENCE</scope>
    <source>
        <strain evidence="1">KCTC 12719</strain>
    </source>
</reference>
<dbReference type="EMBL" id="BMXB01000001">
    <property type="protein sequence ID" value="GHA23590.1"/>
    <property type="molecule type" value="Genomic_DNA"/>
</dbReference>
<gene>
    <name evidence="1" type="ORF">GCM10007103_00800</name>
</gene>
<comment type="caution">
    <text evidence="1">The sequence shown here is derived from an EMBL/GenBank/DDBJ whole genome shotgun (WGS) entry which is preliminary data.</text>
</comment>
<evidence type="ECO:0000313" key="2">
    <source>
        <dbReference type="Proteomes" id="UP000610456"/>
    </source>
</evidence>
<dbReference type="Proteomes" id="UP000610456">
    <property type="component" value="Unassembled WGS sequence"/>
</dbReference>
<sequence>MKKDIDIPEVKDVFMAVVREENKEFRSLDWNAYVINDRSTPIDTVLIVTRGYDEKDATATMRHTIKELPPQSFAKVEFLQEEVLKLINEFSVSFFAEGKLFHKKFNFRKNSINENALRELPVMQQKGVLAE</sequence>
<evidence type="ECO:0008006" key="3">
    <source>
        <dbReference type="Google" id="ProtNLM"/>
    </source>
</evidence>
<dbReference type="AlphaFoldDB" id="A0A918VTD3"/>
<organism evidence="1 2">
    <name type="scientific">Salinimicrobium marinum</name>
    <dbReference type="NCBI Taxonomy" id="680283"/>
    <lineage>
        <taxon>Bacteria</taxon>
        <taxon>Pseudomonadati</taxon>
        <taxon>Bacteroidota</taxon>
        <taxon>Flavobacteriia</taxon>
        <taxon>Flavobacteriales</taxon>
        <taxon>Flavobacteriaceae</taxon>
        <taxon>Salinimicrobium</taxon>
    </lineage>
</organism>
<dbReference type="RefSeq" id="WP_189602649.1">
    <property type="nucleotide sequence ID" value="NZ_BMXB01000001.1"/>
</dbReference>
<proteinExistence type="predicted"/>